<feature type="transmembrane region" description="Helical" evidence="1">
    <location>
        <begin position="84"/>
        <end position="107"/>
    </location>
</feature>
<reference evidence="2 3" key="1">
    <citation type="submission" date="2023-10" db="EMBL/GenBank/DDBJ databases">
        <title>Development of a sustainable strategy for remediation of hydrocarbon-contaminated territories based on the waste exchange concept.</title>
        <authorList>
            <person name="Krivoruchko A."/>
        </authorList>
    </citation>
    <scope>NUCLEOTIDE SEQUENCE [LARGE SCALE GENOMIC DNA]</scope>
    <source>
        <strain evidence="2 3">IEGM 1236</strain>
    </source>
</reference>
<dbReference type="RefSeq" id="WP_030174795.1">
    <property type="nucleotide sequence ID" value="NZ_JAWLUM010000006.1"/>
</dbReference>
<protein>
    <submittedName>
        <fullName evidence="2">Uncharacterized protein</fullName>
    </submittedName>
</protein>
<organism evidence="2 3">
    <name type="scientific">Williamsia marianensis</name>
    <dbReference type="NCBI Taxonomy" id="85044"/>
    <lineage>
        <taxon>Bacteria</taxon>
        <taxon>Bacillati</taxon>
        <taxon>Actinomycetota</taxon>
        <taxon>Actinomycetes</taxon>
        <taxon>Mycobacteriales</taxon>
        <taxon>Nocardiaceae</taxon>
        <taxon>Williamsia</taxon>
    </lineage>
</organism>
<accession>A0ABU4F078</accession>
<evidence type="ECO:0000256" key="1">
    <source>
        <dbReference type="SAM" id="Phobius"/>
    </source>
</evidence>
<keyword evidence="1" id="KW-0812">Transmembrane</keyword>
<keyword evidence="3" id="KW-1185">Reference proteome</keyword>
<keyword evidence="1" id="KW-1133">Transmembrane helix</keyword>
<feature type="transmembrane region" description="Helical" evidence="1">
    <location>
        <begin position="38"/>
        <end position="64"/>
    </location>
</feature>
<evidence type="ECO:0000313" key="3">
    <source>
        <dbReference type="Proteomes" id="UP001185792"/>
    </source>
</evidence>
<comment type="caution">
    <text evidence="2">The sequence shown here is derived from an EMBL/GenBank/DDBJ whole genome shotgun (WGS) entry which is preliminary data.</text>
</comment>
<name>A0ABU4F078_WILMA</name>
<feature type="transmembrane region" description="Helical" evidence="1">
    <location>
        <begin position="128"/>
        <end position="153"/>
    </location>
</feature>
<evidence type="ECO:0000313" key="2">
    <source>
        <dbReference type="EMBL" id="MDV7136900.1"/>
    </source>
</evidence>
<dbReference type="Proteomes" id="UP001185792">
    <property type="component" value="Unassembled WGS sequence"/>
</dbReference>
<keyword evidence="1" id="KW-0472">Membrane</keyword>
<sequence>MTSIEAVSDAGGNPAISLTWRARRVAWHQFTRRHRRPLVLTEAAAVVVVAAAIPLYLSVAGYQWRAGGGATVRELPSNIDSVQAWALWVACVGSSVAAIVTVMLVLIRMTSQWNTDPARWRRVPSAALAMALAGSLWALSSLLTTGVIVNGLVMT</sequence>
<dbReference type="EMBL" id="JAWLUM010000006">
    <property type="protein sequence ID" value="MDV7136900.1"/>
    <property type="molecule type" value="Genomic_DNA"/>
</dbReference>
<gene>
    <name evidence="2" type="ORF">R4198_24685</name>
</gene>
<proteinExistence type="predicted"/>